<keyword evidence="4" id="KW-1185">Reference proteome</keyword>
<accession>A0A564ZKI0</accession>
<organism evidence="3 4">
    <name type="scientific">Candidatus Methylomirabilis lanthanidiphila</name>
    <dbReference type="NCBI Taxonomy" id="2211376"/>
    <lineage>
        <taxon>Bacteria</taxon>
        <taxon>Candidatus Methylomirabilota</taxon>
        <taxon>Candidatus Methylomirabilia</taxon>
        <taxon>Candidatus Methylomirabilales</taxon>
        <taxon>Candidatus Methylomirabilaceae</taxon>
        <taxon>Candidatus Methylomirabilis</taxon>
    </lineage>
</organism>
<proteinExistence type="predicted"/>
<protein>
    <submittedName>
        <fullName evidence="3">Uncharacterized protein</fullName>
    </submittedName>
</protein>
<name>A0A564ZKI0_9BACT</name>
<dbReference type="Proteomes" id="UP000334340">
    <property type="component" value="Unassembled WGS sequence"/>
</dbReference>
<keyword evidence="2" id="KW-0732">Signal</keyword>
<evidence type="ECO:0000313" key="3">
    <source>
        <dbReference type="EMBL" id="VUZ85831.1"/>
    </source>
</evidence>
<evidence type="ECO:0000313" key="4">
    <source>
        <dbReference type="Proteomes" id="UP000334340"/>
    </source>
</evidence>
<evidence type="ECO:0000256" key="1">
    <source>
        <dbReference type="SAM" id="MobiDB-lite"/>
    </source>
</evidence>
<gene>
    <name evidence="3" type="ORF">MELA_02217</name>
</gene>
<reference evidence="3 4" key="1">
    <citation type="submission" date="2019-07" db="EMBL/GenBank/DDBJ databases">
        <authorList>
            <person name="Cremers G."/>
        </authorList>
    </citation>
    <scope>NUCLEOTIDE SEQUENCE [LARGE SCALE GENOMIC DNA]</scope>
</reference>
<feature type="chain" id="PRO_5021983995" evidence="2">
    <location>
        <begin position="28"/>
        <end position="147"/>
    </location>
</feature>
<evidence type="ECO:0000256" key="2">
    <source>
        <dbReference type="SAM" id="SignalP"/>
    </source>
</evidence>
<feature type="compositionally biased region" description="Basic residues" evidence="1">
    <location>
        <begin position="136"/>
        <end position="147"/>
    </location>
</feature>
<dbReference type="EMBL" id="CABIKM010000035">
    <property type="protein sequence ID" value="VUZ85831.1"/>
    <property type="molecule type" value="Genomic_DNA"/>
</dbReference>
<dbReference type="AlphaFoldDB" id="A0A564ZKI0"/>
<feature type="signal peptide" evidence="2">
    <location>
        <begin position="1"/>
        <end position="27"/>
    </location>
</feature>
<sequence length="147" mass="15758">MKRMLIFASIVIVAASGPALKPLPVRADNFSIGVNIGAPSPPPPPPIAIAAPPPLVVVPGTPVYYAPGLSVNFFSYGRRYYTRHNGAWFMAANYSGPWTFIAVERVPRPVLAVPASYYKVPPGHMKKGGGPPPKAGHGKGHRHKWID</sequence>
<feature type="region of interest" description="Disordered" evidence="1">
    <location>
        <begin position="123"/>
        <end position="147"/>
    </location>
</feature>